<protein>
    <submittedName>
        <fullName evidence="1">Pectin acetylesterase 8-like</fullName>
    </submittedName>
</protein>
<sequence length="54" mass="6010">MVDSGSGRWLSVLACFLLFLKTDGLYVPITYVKNAVAKGAGEKFEFHFSLIKLK</sequence>
<accession>A0A2P2LP69</accession>
<evidence type="ECO:0000313" key="1">
    <source>
        <dbReference type="EMBL" id="MBX19765.1"/>
    </source>
</evidence>
<dbReference type="EMBL" id="GGEC01039281">
    <property type="protein sequence ID" value="MBX19765.1"/>
    <property type="molecule type" value="Transcribed_RNA"/>
</dbReference>
<organism evidence="1">
    <name type="scientific">Rhizophora mucronata</name>
    <name type="common">Asiatic mangrove</name>
    <dbReference type="NCBI Taxonomy" id="61149"/>
    <lineage>
        <taxon>Eukaryota</taxon>
        <taxon>Viridiplantae</taxon>
        <taxon>Streptophyta</taxon>
        <taxon>Embryophyta</taxon>
        <taxon>Tracheophyta</taxon>
        <taxon>Spermatophyta</taxon>
        <taxon>Magnoliopsida</taxon>
        <taxon>eudicotyledons</taxon>
        <taxon>Gunneridae</taxon>
        <taxon>Pentapetalae</taxon>
        <taxon>rosids</taxon>
        <taxon>fabids</taxon>
        <taxon>Malpighiales</taxon>
        <taxon>Rhizophoraceae</taxon>
        <taxon>Rhizophora</taxon>
    </lineage>
</organism>
<proteinExistence type="predicted"/>
<name>A0A2P2LP69_RHIMU</name>
<reference evidence="1" key="1">
    <citation type="submission" date="2018-02" db="EMBL/GenBank/DDBJ databases">
        <title>Rhizophora mucronata_Transcriptome.</title>
        <authorList>
            <person name="Meera S.P."/>
            <person name="Sreeshan A."/>
            <person name="Augustine A."/>
        </authorList>
    </citation>
    <scope>NUCLEOTIDE SEQUENCE</scope>
    <source>
        <tissue evidence="1">Leaf</tissue>
    </source>
</reference>
<dbReference type="AlphaFoldDB" id="A0A2P2LP69"/>